<evidence type="ECO:0000256" key="2">
    <source>
        <dbReference type="ARBA" id="ARBA00022690"/>
    </source>
</evidence>
<name>A0A218W5Y7_PUNGR</name>
<dbReference type="Pfam" id="PF00280">
    <property type="entry name" value="potato_inhibit"/>
    <property type="match status" value="1"/>
</dbReference>
<proteinExistence type="inferred from homology"/>
<evidence type="ECO:0000256" key="1">
    <source>
        <dbReference type="ARBA" id="ARBA00008210"/>
    </source>
</evidence>
<comment type="similarity">
    <text evidence="1">Belongs to the protease inhibitor I13 (potato type I serine protease inhibitor) family.</text>
</comment>
<evidence type="ECO:0000313" key="4">
    <source>
        <dbReference type="EMBL" id="OWM68185.1"/>
    </source>
</evidence>
<evidence type="ECO:0000256" key="3">
    <source>
        <dbReference type="ARBA" id="ARBA00022900"/>
    </source>
</evidence>
<dbReference type="Proteomes" id="UP000197138">
    <property type="component" value="Unassembled WGS sequence"/>
</dbReference>
<dbReference type="SUPFAM" id="SSF54654">
    <property type="entry name" value="CI-2 family of serine protease inhibitors"/>
    <property type="match status" value="1"/>
</dbReference>
<dbReference type="AlphaFoldDB" id="A0A218W5Y7"/>
<dbReference type="GO" id="GO:0004867">
    <property type="term" value="F:serine-type endopeptidase inhibitor activity"/>
    <property type="evidence" value="ECO:0007669"/>
    <property type="project" value="UniProtKB-KW"/>
</dbReference>
<accession>A0A218W5Y7</accession>
<gene>
    <name evidence="4" type="ORF">CDL15_Pgr016385</name>
</gene>
<dbReference type="Gene3D" id="3.30.10.10">
    <property type="entry name" value="Trypsin Inhibitor V, subunit A"/>
    <property type="match status" value="1"/>
</dbReference>
<protein>
    <submittedName>
        <fullName evidence="4">Uncharacterized protein</fullName>
    </submittedName>
</protein>
<dbReference type="InterPro" id="IPR000864">
    <property type="entry name" value="Prot_inh_pot1"/>
</dbReference>
<organism evidence="4 5">
    <name type="scientific">Punica granatum</name>
    <name type="common">Pomegranate</name>
    <dbReference type="NCBI Taxonomy" id="22663"/>
    <lineage>
        <taxon>Eukaryota</taxon>
        <taxon>Viridiplantae</taxon>
        <taxon>Streptophyta</taxon>
        <taxon>Embryophyta</taxon>
        <taxon>Tracheophyta</taxon>
        <taxon>Spermatophyta</taxon>
        <taxon>Magnoliopsida</taxon>
        <taxon>eudicotyledons</taxon>
        <taxon>Gunneridae</taxon>
        <taxon>Pentapetalae</taxon>
        <taxon>rosids</taxon>
        <taxon>malvids</taxon>
        <taxon>Myrtales</taxon>
        <taxon>Lythraceae</taxon>
        <taxon>Punica</taxon>
    </lineage>
</organism>
<evidence type="ECO:0000313" key="5">
    <source>
        <dbReference type="Proteomes" id="UP000197138"/>
    </source>
</evidence>
<sequence length="90" mass="10061">MARVSRKEGGGCSGKNKECDMIQLEDPSHGHVEAFQDDGVRQGSHQSENPYMRDVFTIKEGTPVTEDFRPDRVRVWVNDSDIVTRVPTAG</sequence>
<comment type="caution">
    <text evidence="4">The sequence shown here is derived from an EMBL/GenBank/DDBJ whole genome shotgun (WGS) entry which is preliminary data.</text>
</comment>
<keyword evidence="3" id="KW-0722">Serine protease inhibitor</keyword>
<dbReference type="InterPro" id="IPR036354">
    <property type="entry name" value="Prot_inh_pot1_sf"/>
</dbReference>
<dbReference type="GO" id="GO:0009611">
    <property type="term" value="P:response to wounding"/>
    <property type="evidence" value="ECO:0007669"/>
    <property type="project" value="InterPro"/>
</dbReference>
<reference evidence="5" key="1">
    <citation type="journal article" date="2017" name="Plant J.">
        <title>The pomegranate (Punica granatum L.) genome and the genomics of punicalagin biosynthesis.</title>
        <authorList>
            <person name="Qin G."/>
            <person name="Xu C."/>
            <person name="Ming R."/>
            <person name="Tang H."/>
            <person name="Guyot R."/>
            <person name="Kramer E.M."/>
            <person name="Hu Y."/>
            <person name="Yi X."/>
            <person name="Qi Y."/>
            <person name="Xu X."/>
            <person name="Gao Z."/>
            <person name="Pan H."/>
            <person name="Jian J."/>
            <person name="Tian Y."/>
            <person name="Yue Z."/>
            <person name="Xu Y."/>
        </authorList>
    </citation>
    <scope>NUCLEOTIDE SEQUENCE [LARGE SCALE GENOMIC DNA]</scope>
    <source>
        <strain evidence="5">cv. Dabenzi</strain>
    </source>
</reference>
<dbReference type="EMBL" id="MTKT01005171">
    <property type="protein sequence ID" value="OWM68185.1"/>
    <property type="molecule type" value="Genomic_DNA"/>
</dbReference>
<keyword evidence="2" id="KW-0646">Protease inhibitor</keyword>